<feature type="transmembrane region" description="Helical" evidence="1">
    <location>
        <begin position="6"/>
        <end position="25"/>
    </location>
</feature>
<dbReference type="RefSeq" id="WP_168081758.1">
    <property type="nucleotide sequence ID" value="NZ_JAAVJI010000002.1"/>
</dbReference>
<accession>A0ABX0YAK4</accession>
<evidence type="ECO:0000313" key="3">
    <source>
        <dbReference type="Proteomes" id="UP000746535"/>
    </source>
</evidence>
<reference evidence="2 3" key="1">
    <citation type="submission" date="2020-03" db="EMBL/GenBank/DDBJ databases">
        <authorList>
            <person name="Wang L."/>
            <person name="He N."/>
            <person name="Li Y."/>
            <person name="Fang Y."/>
            <person name="Zhang F."/>
        </authorList>
    </citation>
    <scope>NUCLEOTIDE SEQUENCE [LARGE SCALE GENOMIC DNA]</scope>
    <source>
        <strain evidence="3">hsmgli-8</strain>
    </source>
</reference>
<keyword evidence="1" id="KW-1133">Transmembrane helix</keyword>
<keyword evidence="1" id="KW-0812">Transmembrane</keyword>
<dbReference type="EMBL" id="JAAVJI010000002">
    <property type="protein sequence ID" value="NJP00010.1"/>
    <property type="molecule type" value="Genomic_DNA"/>
</dbReference>
<feature type="transmembrane region" description="Helical" evidence="1">
    <location>
        <begin position="62"/>
        <end position="80"/>
    </location>
</feature>
<feature type="transmembrane region" description="Helical" evidence="1">
    <location>
        <begin position="125"/>
        <end position="147"/>
    </location>
</feature>
<keyword evidence="1" id="KW-0472">Membrane</keyword>
<comment type="caution">
    <text evidence="2">The sequence shown here is derived from an EMBL/GenBank/DDBJ whole genome shotgun (WGS) entry which is preliminary data.</text>
</comment>
<evidence type="ECO:0000313" key="2">
    <source>
        <dbReference type="EMBL" id="NJP00010.1"/>
    </source>
</evidence>
<feature type="transmembrane region" description="Helical" evidence="1">
    <location>
        <begin position="92"/>
        <end position="113"/>
    </location>
</feature>
<evidence type="ECO:0000256" key="1">
    <source>
        <dbReference type="SAM" id="Phobius"/>
    </source>
</evidence>
<dbReference type="PROSITE" id="PS51257">
    <property type="entry name" value="PROKAR_LIPOPROTEIN"/>
    <property type="match status" value="1"/>
</dbReference>
<name>A0ABX0YAK4_9PSED</name>
<organism evidence="2 3">
    <name type="scientific">Pseudomonas quercus</name>
    <dbReference type="NCBI Taxonomy" id="2722792"/>
    <lineage>
        <taxon>Bacteria</taxon>
        <taxon>Pseudomonadati</taxon>
        <taxon>Pseudomonadota</taxon>
        <taxon>Gammaproteobacteria</taxon>
        <taxon>Pseudomonadales</taxon>
        <taxon>Pseudomonadaceae</taxon>
        <taxon>Pseudomonas</taxon>
    </lineage>
</organism>
<gene>
    <name evidence="2" type="ORF">HBH25_03930</name>
</gene>
<evidence type="ECO:0008006" key="4">
    <source>
        <dbReference type="Google" id="ProtNLM"/>
    </source>
</evidence>
<proteinExistence type="predicted"/>
<dbReference type="Proteomes" id="UP000746535">
    <property type="component" value="Unassembled WGS sequence"/>
</dbReference>
<protein>
    <recommendedName>
        <fullName evidence="4">DUF1453 domain-containing protein</fullName>
    </recommendedName>
</protein>
<keyword evidence="3" id="KW-1185">Reference proteome</keyword>
<feature type="transmembrane region" description="Helical" evidence="1">
    <location>
        <begin position="37"/>
        <end position="56"/>
    </location>
</feature>
<sequence>MLDILRATPLWVYAVFFIVTYYGILACFKNEETKRSLILTPAIFIALSLASLTFSQGVALPLLVYATALLAGGGIAQYLYTYRTVERDGERLIIAGTVKVLMVYWAFFAWRYYSGYEAAVHPEQADALFAVASSSLAAGLINGLILGRSLRLLRLFKPCNANLVAPR</sequence>